<evidence type="ECO:0000313" key="1">
    <source>
        <dbReference type="EMBL" id="PZO86827.1"/>
    </source>
</evidence>
<accession>A0A2W5A0F8</accession>
<organism evidence="1 2">
    <name type="scientific">Micavibrio aeruginosavorus</name>
    <dbReference type="NCBI Taxonomy" id="349221"/>
    <lineage>
        <taxon>Bacteria</taxon>
        <taxon>Pseudomonadati</taxon>
        <taxon>Bdellovibrionota</taxon>
        <taxon>Bdellovibrionia</taxon>
        <taxon>Bdellovibrionales</taxon>
        <taxon>Pseudobdellovibrionaceae</taxon>
        <taxon>Micavibrio</taxon>
    </lineage>
</organism>
<protein>
    <submittedName>
        <fullName evidence="1">DUF1849 domain-containing protein</fullName>
    </submittedName>
</protein>
<dbReference type="AlphaFoldDB" id="A0A2W5A0F8"/>
<evidence type="ECO:0000313" key="2">
    <source>
        <dbReference type="Proteomes" id="UP000249557"/>
    </source>
</evidence>
<proteinExistence type="predicted"/>
<name>A0A2W5A0F8_9BACT</name>
<dbReference type="EMBL" id="QFNK01000089">
    <property type="protein sequence ID" value="PZO86827.1"/>
    <property type="molecule type" value="Genomic_DNA"/>
</dbReference>
<sequence length="323" mass="35901">MFSLCTHHPAKRDSIVFDLRGAWIRIRGLGISILARIRTFMTVFRSSVTILTFAAVLCAGAQAHAAGLVPHKALYSIDLIATHNGSQITNIGGKMLYETRQDCEAWITDHHFDLFYEYAESPGMRITSDFSTYESNDGKKLNFTSRRSRDGEMYQEIRGSAETGAKLSQVTYTMPDGLKQTLTQDTVFPTAHTMELIRSAQKGDKFYTANVFDGSDEEGPIEINSFIGKQVEPQAKPVKDKAGKIDTALTDNKAWNVRMAVFPSADKSEESDYEMSMVFHENGVISDMVIDYDDFTVRQKLIALEKLPAASCGNPPQKGTKAP</sequence>
<dbReference type="InterPro" id="IPR015000">
    <property type="entry name" value="EipB-like"/>
</dbReference>
<gene>
    <name evidence="1" type="ORF">DI626_05455</name>
</gene>
<dbReference type="Pfam" id="PF08904">
    <property type="entry name" value="EipB_like"/>
    <property type="match status" value="1"/>
</dbReference>
<dbReference type="Proteomes" id="UP000249557">
    <property type="component" value="Unassembled WGS sequence"/>
</dbReference>
<comment type="caution">
    <text evidence="1">The sequence shown here is derived from an EMBL/GenBank/DDBJ whole genome shotgun (WGS) entry which is preliminary data.</text>
</comment>
<reference evidence="1 2" key="1">
    <citation type="submission" date="2017-08" db="EMBL/GenBank/DDBJ databases">
        <title>Infants hospitalized years apart are colonized by the same room-sourced microbial strains.</title>
        <authorList>
            <person name="Brooks B."/>
            <person name="Olm M.R."/>
            <person name="Firek B.A."/>
            <person name="Baker R."/>
            <person name="Thomas B.C."/>
            <person name="Morowitz M.J."/>
            <person name="Banfield J.F."/>
        </authorList>
    </citation>
    <scope>NUCLEOTIDE SEQUENCE [LARGE SCALE GENOMIC DNA]</scope>
    <source>
        <strain evidence="1">S2_018_000_R2_104</strain>
    </source>
</reference>